<evidence type="ECO:0000313" key="1">
    <source>
        <dbReference type="EMBL" id="ASW04348.1"/>
    </source>
</evidence>
<keyword evidence="2" id="KW-1185">Reference proteome</keyword>
<dbReference type="KEGG" id="parb:CJU94_40115"/>
<keyword evidence="1" id="KW-0614">Plasmid</keyword>
<geneLocation type="plasmid" evidence="1 2">
    <name>pBN4</name>
</geneLocation>
<dbReference type="AlphaFoldDB" id="A0A248VZA7"/>
<dbReference type="EMBL" id="CP022994">
    <property type="protein sequence ID" value="ASW04348.1"/>
    <property type="molecule type" value="Genomic_DNA"/>
</dbReference>
<evidence type="ECO:0000313" key="2">
    <source>
        <dbReference type="Proteomes" id="UP000215158"/>
    </source>
</evidence>
<sequence>MESFLSAHELSALMLIEQAPSHADLDRREVEQLIGRQLVERAAGASGASEFKVTDNGSAVLTRIFAFDIRAQKVDPPA</sequence>
<name>A0A248VZA7_9BURK</name>
<dbReference type="Proteomes" id="UP000215158">
    <property type="component" value="Plasmid pBN4"/>
</dbReference>
<organism evidence="1 2">
    <name type="scientific">Paraburkholderia aromaticivorans</name>
    <dbReference type="NCBI Taxonomy" id="2026199"/>
    <lineage>
        <taxon>Bacteria</taxon>
        <taxon>Pseudomonadati</taxon>
        <taxon>Pseudomonadota</taxon>
        <taxon>Betaproteobacteria</taxon>
        <taxon>Burkholderiales</taxon>
        <taxon>Burkholderiaceae</taxon>
        <taxon>Paraburkholderia</taxon>
    </lineage>
</organism>
<gene>
    <name evidence="1" type="ORF">CJU94_40115</name>
</gene>
<reference evidence="1 2" key="1">
    <citation type="submission" date="2017-08" db="EMBL/GenBank/DDBJ databases">
        <title>Identification and genetic characteristics of simultaneous BTEX- and naphthalene-degrading Paraburkholderia sp. BN5 isolated from petroleum-contaminated soil.</title>
        <authorList>
            <person name="Lee Y."/>
            <person name="Jeon C.O."/>
        </authorList>
    </citation>
    <scope>NUCLEOTIDE SEQUENCE [LARGE SCALE GENOMIC DNA]</scope>
    <source>
        <strain evidence="1 2">BN5</strain>
        <plasmid evidence="1 2">pBN4</plasmid>
    </source>
</reference>
<dbReference type="RefSeq" id="WP_088176911.1">
    <property type="nucleotide sequence ID" value="NZ_CP022994.1"/>
</dbReference>
<evidence type="ECO:0008006" key="3">
    <source>
        <dbReference type="Google" id="ProtNLM"/>
    </source>
</evidence>
<proteinExistence type="predicted"/>
<protein>
    <recommendedName>
        <fullName evidence="3">Preprotein translocase subunit SecA</fullName>
    </recommendedName>
</protein>
<dbReference type="OrthoDB" id="9034987at2"/>
<accession>A0A248VZA7</accession>